<feature type="non-terminal residue" evidence="1">
    <location>
        <position position="360"/>
    </location>
</feature>
<dbReference type="InterPro" id="IPR015943">
    <property type="entry name" value="WD40/YVTN_repeat-like_dom_sf"/>
</dbReference>
<evidence type="ECO:0000313" key="1">
    <source>
        <dbReference type="EMBL" id="SVC58005.1"/>
    </source>
</evidence>
<accession>A0A382NCF8</accession>
<gene>
    <name evidence="1" type="ORF">METZ01_LOCUS310859</name>
</gene>
<proteinExistence type="predicted"/>
<dbReference type="AlphaFoldDB" id="A0A382NCF8"/>
<name>A0A382NCF8_9ZZZZ</name>
<dbReference type="Gene3D" id="2.130.10.10">
    <property type="entry name" value="YVTN repeat-like/Quinoprotein amine dehydrogenase"/>
    <property type="match status" value="2"/>
</dbReference>
<evidence type="ECO:0008006" key="2">
    <source>
        <dbReference type="Google" id="ProtNLM"/>
    </source>
</evidence>
<protein>
    <recommendedName>
        <fullName evidence="2">Two component regulator three Y domain-containing protein</fullName>
    </recommendedName>
</protein>
<sequence>MELVSYRYHIISILGIFSFNLLFSQYDPRFNPFDWITITETGAITSISEGYSYIYFGTEKGGVLRYHIYADEMDNSLTKAQGLSSNVIRSVHFDFDTGILWIGTDKGLNYSHMREGGWTHIKKRDIGGSNLKFHQIGSTKNNLWVRSNNQYIKLDHVSGILISIMSFPDEENINWSASVSTESVIIPEPCDNYFMMDGWIYNNGYLIDPNGRDKLITVFYSSRYGDIWLGVSDGVILKGDFHMETFHPIHFGLSDLNVSALLKSKDGFWICGMSTPPQGITFYDYKQQHFKSYDFDININMSPQKIYSVLNVNNEFWFGGSMGIHVYNEKKDFWRLLDETKIQLEGYINTMTWDSNFVWI</sequence>
<reference evidence="1" key="1">
    <citation type="submission" date="2018-05" db="EMBL/GenBank/DDBJ databases">
        <authorList>
            <person name="Lanie J.A."/>
            <person name="Ng W.-L."/>
            <person name="Kazmierczak K.M."/>
            <person name="Andrzejewski T.M."/>
            <person name="Davidsen T.M."/>
            <person name="Wayne K.J."/>
            <person name="Tettelin H."/>
            <person name="Glass J.I."/>
            <person name="Rusch D."/>
            <person name="Podicherti R."/>
            <person name="Tsui H.-C.T."/>
            <person name="Winkler M.E."/>
        </authorList>
    </citation>
    <scope>NUCLEOTIDE SEQUENCE</scope>
</reference>
<dbReference type="EMBL" id="UINC01099037">
    <property type="protein sequence ID" value="SVC58005.1"/>
    <property type="molecule type" value="Genomic_DNA"/>
</dbReference>
<organism evidence="1">
    <name type="scientific">marine metagenome</name>
    <dbReference type="NCBI Taxonomy" id="408172"/>
    <lineage>
        <taxon>unclassified sequences</taxon>
        <taxon>metagenomes</taxon>
        <taxon>ecological metagenomes</taxon>
    </lineage>
</organism>